<dbReference type="EMBL" id="JANCLU010000002">
    <property type="protein sequence ID" value="MCP8937491.1"/>
    <property type="molecule type" value="Genomic_DNA"/>
</dbReference>
<evidence type="ECO:0000313" key="2">
    <source>
        <dbReference type="EMBL" id="MCP8937491.1"/>
    </source>
</evidence>
<sequence>MLPRIRAFVVTAILASAFTAPAWGCDLPTAERKVVRGEELRDYFYLWIELRAYHEAAAEWVRIGEDLDEASLLLEGCPASALLVDTAHRIAVMRAWSHRAEAARMDRFHHGRIVHPGAPLAGPANATARK</sequence>
<name>A0ABT1L962_9HYPH</name>
<feature type="signal peptide" evidence="1">
    <location>
        <begin position="1"/>
        <end position="22"/>
    </location>
</feature>
<gene>
    <name evidence="2" type="ORF">NK718_03100</name>
</gene>
<accession>A0ABT1L962</accession>
<reference evidence="2 3" key="1">
    <citation type="submission" date="2022-07" db="EMBL/GenBank/DDBJ databases">
        <authorList>
            <person name="Li W.-J."/>
            <person name="Deng Q.-Q."/>
        </authorList>
    </citation>
    <scope>NUCLEOTIDE SEQUENCE [LARGE SCALE GENOMIC DNA]</scope>
    <source>
        <strain evidence="2 3">SYSU M60028</strain>
    </source>
</reference>
<dbReference type="RefSeq" id="WP_254738527.1">
    <property type="nucleotide sequence ID" value="NZ_JANCLU010000002.1"/>
</dbReference>
<proteinExistence type="predicted"/>
<evidence type="ECO:0000313" key="3">
    <source>
        <dbReference type="Proteomes" id="UP001205890"/>
    </source>
</evidence>
<protein>
    <submittedName>
        <fullName evidence="2">Uncharacterized protein</fullName>
    </submittedName>
</protein>
<dbReference type="Proteomes" id="UP001205890">
    <property type="component" value="Unassembled WGS sequence"/>
</dbReference>
<feature type="chain" id="PRO_5046388458" evidence="1">
    <location>
        <begin position="23"/>
        <end position="130"/>
    </location>
</feature>
<keyword evidence="1" id="KW-0732">Signal</keyword>
<comment type="caution">
    <text evidence="2">The sequence shown here is derived from an EMBL/GenBank/DDBJ whole genome shotgun (WGS) entry which is preliminary data.</text>
</comment>
<keyword evidence="3" id="KW-1185">Reference proteome</keyword>
<organism evidence="2 3">
    <name type="scientific">Alsobacter ponti</name>
    <dbReference type="NCBI Taxonomy" id="2962936"/>
    <lineage>
        <taxon>Bacteria</taxon>
        <taxon>Pseudomonadati</taxon>
        <taxon>Pseudomonadota</taxon>
        <taxon>Alphaproteobacteria</taxon>
        <taxon>Hyphomicrobiales</taxon>
        <taxon>Alsobacteraceae</taxon>
        <taxon>Alsobacter</taxon>
    </lineage>
</organism>
<evidence type="ECO:0000256" key="1">
    <source>
        <dbReference type="SAM" id="SignalP"/>
    </source>
</evidence>